<dbReference type="STRING" id="43335.A0A4U5PZ56"/>
<dbReference type="InterPro" id="IPR009072">
    <property type="entry name" value="Histone-fold"/>
</dbReference>
<dbReference type="AlphaFoldDB" id="A0A4U5PZ56"/>
<name>A0A4U5PZ56_POPAL</name>
<feature type="compositionally biased region" description="Basic and acidic residues" evidence="1">
    <location>
        <begin position="542"/>
        <end position="551"/>
    </location>
</feature>
<evidence type="ECO:0000313" key="2">
    <source>
        <dbReference type="EMBL" id="TKS02332.1"/>
    </source>
</evidence>
<dbReference type="PANTHER" id="PTHR37604">
    <property type="entry name" value="TRANSCRIPTION INITIATION FACTOR TFIID SUBUNIT"/>
    <property type="match status" value="1"/>
</dbReference>
<dbReference type="Gene3D" id="1.10.20.10">
    <property type="entry name" value="Histone, subunit A"/>
    <property type="match status" value="1"/>
</dbReference>
<feature type="region of interest" description="Disordered" evidence="1">
    <location>
        <begin position="423"/>
        <end position="449"/>
    </location>
</feature>
<organism evidence="2">
    <name type="scientific">Populus alba</name>
    <name type="common">White poplar</name>
    <dbReference type="NCBI Taxonomy" id="43335"/>
    <lineage>
        <taxon>Eukaryota</taxon>
        <taxon>Viridiplantae</taxon>
        <taxon>Streptophyta</taxon>
        <taxon>Embryophyta</taxon>
        <taxon>Tracheophyta</taxon>
        <taxon>Spermatophyta</taxon>
        <taxon>Magnoliopsida</taxon>
        <taxon>eudicotyledons</taxon>
        <taxon>Gunneridae</taxon>
        <taxon>Pentapetalae</taxon>
        <taxon>rosids</taxon>
        <taxon>fabids</taxon>
        <taxon>Malpighiales</taxon>
        <taxon>Salicaceae</taxon>
        <taxon>Saliceae</taxon>
        <taxon>Populus</taxon>
    </lineage>
</organism>
<sequence>MSVLGDDGLGYDLARKLETLGMWRAWLGDSLYSNFLHSLSSPASWQSFMRTDDSKSKSHFQLQLRARALLFDKASVSLFLRSKTVAAVSNLNPNYLQLHGDDVYFTLEDEDQRREGGGVGATTKRYKNEELPETWYTQFMEKRKLKRPYRLSFGDRESDKRSPEQMSTYFRLVARHKRRCQYLGSGNSNLESTSNMRSSSVLDGSHSVDDDFVFFPETMFMFNCVPDSAIPPIIRARDNQKIEFRGAFDSLPQTRNPVMIERLGISVEQGGSLHRGKNGSEGHKKLSEEQALQMSQKVVACLLTRVGFDGASEIPMEVFSQLLRCHISKLGRILRVLADSYRKQCSAVELLKMFLQTAGFSNVVNLMEIVKEGARNTAEPTHQQAHGIQSQFHSQHQNLLRLPQQIPRQMHPQMQPMVHSQNFTLQQQQQLERLRRRQPSTPRPGMDVDKDKPLVQVKVENPPELPLDNNAFNAFHSRQPQMQFRQHQQIAAMSNLQAQSNNQLRQLASLQVPQMQTSNMGMVRAPPVKVEGFQELMGGDAALKHDTEENKLTSPSSK</sequence>
<evidence type="ECO:0008006" key="3">
    <source>
        <dbReference type="Google" id="ProtNLM"/>
    </source>
</evidence>
<dbReference type="PANTHER" id="PTHR37604:SF1">
    <property type="entry name" value="TRANSCRIPTION INITIATION FACTOR TFIID SUBUNIT"/>
    <property type="match status" value="1"/>
</dbReference>
<reference evidence="2" key="1">
    <citation type="submission" date="2018-10" db="EMBL/GenBank/DDBJ databases">
        <title>Population genomic analysis revealed the cold adaptation of white poplar.</title>
        <authorList>
            <person name="Liu Y.-J."/>
        </authorList>
    </citation>
    <scope>NUCLEOTIDE SEQUENCE [LARGE SCALE GENOMIC DNA]</scope>
    <source>
        <strain evidence="2">PAL-ZL1</strain>
    </source>
</reference>
<accession>A0A4U5PZ56</accession>
<dbReference type="GO" id="GO:0046982">
    <property type="term" value="F:protein heterodimerization activity"/>
    <property type="evidence" value="ECO:0007669"/>
    <property type="project" value="InterPro"/>
</dbReference>
<feature type="region of interest" description="Disordered" evidence="1">
    <location>
        <begin position="539"/>
        <end position="558"/>
    </location>
</feature>
<protein>
    <recommendedName>
        <fullName evidence="3">Bromodomain associated domain-containing protein</fullName>
    </recommendedName>
</protein>
<proteinExistence type="predicted"/>
<comment type="caution">
    <text evidence="2">The sequence shown here is derived from an EMBL/GenBank/DDBJ whole genome shotgun (WGS) entry which is preliminary data.</text>
</comment>
<dbReference type="EMBL" id="RCHU01000547">
    <property type="protein sequence ID" value="TKS02332.1"/>
    <property type="molecule type" value="Genomic_DNA"/>
</dbReference>
<evidence type="ECO:0000256" key="1">
    <source>
        <dbReference type="SAM" id="MobiDB-lite"/>
    </source>
</evidence>
<gene>
    <name evidence="2" type="ORF">D5086_0000165910</name>
</gene>